<feature type="domain" description="2Fe-2S ferredoxin-type" evidence="13">
    <location>
        <begin position="2"/>
        <end position="80"/>
    </location>
</feature>
<name>A0A178M2D5_9CHLR</name>
<keyword evidence="5" id="KW-0001">2Fe-2S</keyword>
<dbReference type="EMBL" id="LWQS01000089">
    <property type="protein sequence ID" value="OAN41154.1"/>
    <property type="molecule type" value="Genomic_DNA"/>
</dbReference>
<protein>
    <submittedName>
        <fullName evidence="16">Bidirectional hydrogenase complex protein HoxU</fullName>
    </submittedName>
</protein>
<proteinExistence type="inferred from homology"/>
<comment type="similarity">
    <text evidence="3">Belongs to the complex I 75 kDa subunit family.</text>
</comment>
<keyword evidence="11" id="KW-0472">Membrane</keyword>
<dbReference type="OrthoDB" id="9805142at2"/>
<evidence type="ECO:0000256" key="10">
    <source>
        <dbReference type="ARBA" id="ARBA00023027"/>
    </source>
</evidence>
<feature type="domain" description="4Fe-4S His(Cys)3-ligated-type" evidence="15">
    <location>
        <begin position="80"/>
        <end position="119"/>
    </location>
</feature>
<dbReference type="InterPro" id="IPR054351">
    <property type="entry name" value="NADH_UbQ_OxRdtase_ferredoxin"/>
</dbReference>
<dbReference type="Pfam" id="PF22117">
    <property type="entry name" value="Fer4_Nqo3"/>
    <property type="match status" value="1"/>
</dbReference>
<dbReference type="GO" id="GO:0046872">
    <property type="term" value="F:metal ion binding"/>
    <property type="evidence" value="ECO:0007669"/>
    <property type="project" value="UniProtKB-KW"/>
</dbReference>
<feature type="domain" description="4Fe-4S ferredoxin-type" evidence="14">
    <location>
        <begin position="139"/>
        <end position="169"/>
    </location>
</feature>
<dbReference type="PIRSF" id="PIRSF000309">
    <property type="entry name" value="NAD_red_hyd_HoxU"/>
    <property type="match status" value="1"/>
</dbReference>
<comment type="caution">
    <text evidence="16">The sequence shown here is derived from an EMBL/GenBank/DDBJ whole genome shotgun (WGS) entry which is preliminary data.</text>
</comment>
<dbReference type="PANTHER" id="PTHR24960:SF84">
    <property type="entry name" value="HYDROGENASE SUBUNIT"/>
    <property type="match status" value="1"/>
</dbReference>
<evidence type="ECO:0000256" key="4">
    <source>
        <dbReference type="ARBA" id="ARBA00022485"/>
    </source>
</evidence>
<comment type="cofactor">
    <cofactor evidence="12">
        <name>[2Fe-2S] cluster</name>
        <dbReference type="ChEBI" id="CHEBI:190135"/>
    </cofactor>
</comment>
<dbReference type="GO" id="GO:0016491">
    <property type="term" value="F:oxidoreductase activity"/>
    <property type="evidence" value="ECO:0007669"/>
    <property type="project" value="InterPro"/>
</dbReference>
<keyword evidence="16" id="KW-0371">Homeobox</keyword>
<dbReference type="GO" id="GO:0003677">
    <property type="term" value="F:DNA binding"/>
    <property type="evidence" value="ECO:0007669"/>
    <property type="project" value="UniProtKB-KW"/>
</dbReference>
<evidence type="ECO:0000256" key="7">
    <source>
        <dbReference type="ARBA" id="ARBA00022967"/>
    </source>
</evidence>
<dbReference type="InterPro" id="IPR050157">
    <property type="entry name" value="PSI_iron-sulfur_center"/>
</dbReference>
<dbReference type="CDD" id="cd00207">
    <property type="entry name" value="fer2"/>
    <property type="match status" value="1"/>
</dbReference>
<sequence length="235" mass="25871">MAAKTLTIDGHLVSARPGETLLEAIREAGITIPTLCHLDGLSDVGACRLCLVEIEGQRRLQPACMTMVSEGMVVHTNTPRLQAYRRQIIELLFAERNHVCSVCVASGHCELQRLAGMVGMDHVRYEYLSPDCPVDISHMRFGIDHNRCVLCTRCVRACDEIEGVHTWDVAGRGVDARVITDMNQPWGTSTTCTSCGKCQLACPTGAIFPRGVTVGERPLASERIALIVEARKQRW</sequence>
<evidence type="ECO:0000259" key="15">
    <source>
        <dbReference type="PROSITE" id="PS51839"/>
    </source>
</evidence>
<keyword evidence="10" id="KW-0520">NAD</keyword>
<dbReference type="GO" id="GO:0016020">
    <property type="term" value="C:membrane"/>
    <property type="evidence" value="ECO:0007669"/>
    <property type="project" value="UniProtKB-SubCell"/>
</dbReference>
<dbReference type="GO" id="GO:0051537">
    <property type="term" value="F:2 iron, 2 sulfur cluster binding"/>
    <property type="evidence" value="ECO:0007669"/>
    <property type="project" value="UniProtKB-KW"/>
</dbReference>
<evidence type="ECO:0000256" key="1">
    <source>
        <dbReference type="ARBA" id="ARBA00001966"/>
    </source>
</evidence>
<dbReference type="InterPro" id="IPR017900">
    <property type="entry name" value="4Fe4S_Fe_S_CS"/>
</dbReference>
<dbReference type="PROSITE" id="PS51379">
    <property type="entry name" value="4FE4S_FER_2"/>
    <property type="match status" value="2"/>
</dbReference>
<evidence type="ECO:0000256" key="5">
    <source>
        <dbReference type="ARBA" id="ARBA00022714"/>
    </source>
</evidence>
<dbReference type="InterPro" id="IPR016214">
    <property type="entry name" value="NAD-red_Hydgase_HoxS_gsu"/>
</dbReference>
<dbReference type="PANTHER" id="PTHR24960">
    <property type="entry name" value="PHOTOSYSTEM I IRON-SULFUR CENTER-RELATED"/>
    <property type="match status" value="1"/>
</dbReference>
<evidence type="ECO:0000313" key="17">
    <source>
        <dbReference type="Proteomes" id="UP000078287"/>
    </source>
</evidence>
<evidence type="ECO:0000256" key="11">
    <source>
        <dbReference type="ARBA" id="ARBA00023136"/>
    </source>
</evidence>
<dbReference type="Pfam" id="PF13510">
    <property type="entry name" value="Fer2_4"/>
    <property type="match status" value="1"/>
</dbReference>
<evidence type="ECO:0000259" key="13">
    <source>
        <dbReference type="PROSITE" id="PS51085"/>
    </source>
</evidence>
<feature type="domain" description="4Fe-4S ferredoxin-type" evidence="14">
    <location>
        <begin position="183"/>
        <end position="212"/>
    </location>
</feature>
<dbReference type="RefSeq" id="WP_066790683.1">
    <property type="nucleotide sequence ID" value="NZ_LWQS01000089.1"/>
</dbReference>
<keyword evidence="4" id="KW-0004">4Fe-4S</keyword>
<keyword evidence="7" id="KW-1278">Translocase</keyword>
<dbReference type="Gene3D" id="3.30.70.20">
    <property type="match status" value="1"/>
</dbReference>
<evidence type="ECO:0000313" key="16">
    <source>
        <dbReference type="EMBL" id="OAN41154.1"/>
    </source>
</evidence>
<evidence type="ECO:0000256" key="8">
    <source>
        <dbReference type="ARBA" id="ARBA00023004"/>
    </source>
</evidence>
<dbReference type="InterPro" id="IPR017896">
    <property type="entry name" value="4Fe4S_Fe-S-bd"/>
</dbReference>
<dbReference type="PROSITE" id="PS00198">
    <property type="entry name" value="4FE4S_FER_1"/>
    <property type="match status" value="1"/>
</dbReference>
<evidence type="ECO:0000259" key="14">
    <source>
        <dbReference type="PROSITE" id="PS51379"/>
    </source>
</evidence>
<dbReference type="PROSITE" id="PS51839">
    <property type="entry name" value="4FE4S_HC3"/>
    <property type="match status" value="1"/>
</dbReference>
<keyword evidence="9" id="KW-0411">Iron-sulfur</keyword>
<organism evidence="16 17">
    <name type="scientific">Chloroflexus islandicus</name>
    <dbReference type="NCBI Taxonomy" id="1707952"/>
    <lineage>
        <taxon>Bacteria</taxon>
        <taxon>Bacillati</taxon>
        <taxon>Chloroflexota</taxon>
        <taxon>Chloroflexia</taxon>
        <taxon>Chloroflexales</taxon>
        <taxon>Chloroflexineae</taxon>
        <taxon>Chloroflexaceae</taxon>
        <taxon>Chloroflexus</taxon>
    </lineage>
</organism>
<dbReference type="InterPro" id="IPR036010">
    <property type="entry name" value="2Fe-2S_ferredoxin-like_sf"/>
</dbReference>
<evidence type="ECO:0000256" key="9">
    <source>
        <dbReference type="ARBA" id="ARBA00023014"/>
    </source>
</evidence>
<dbReference type="Pfam" id="PF10588">
    <property type="entry name" value="NADH-G_4Fe-4S_3"/>
    <property type="match status" value="1"/>
</dbReference>
<evidence type="ECO:0000256" key="2">
    <source>
        <dbReference type="ARBA" id="ARBA00004370"/>
    </source>
</evidence>
<dbReference type="SMART" id="SM00929">
    <property type="entry name" value="NADH-G_4Fe-4S_3"/>
    <property type="match status" value="1"/>
</dbReference>
<dbReference type="InterPro" id="IPR001041">
    <property type="entry name" value="2Fe-2S_ferredoxin-type"/>
</dbReference>
<accession>A0A178M2D5</accession>
<dbReference type="SUPFAM" id="SSF54292">
    <property type="entry name" value="2Fe-2S ferredoxin-like"/>
    <property type="match status" value="1"/>
</dbReference>
<dbReference type="SUPFAM" id="SSF54862">
    <property type="entry name" value="4Fe-4S ferredoxins"/>
    <property type="match status" value="1"/>
</dbReference>
<dbReference type="GO" id="GO:0051539">
    <property type="term" value="F:4 iron, 4 sulfur cluster binding"/>
    <property type="evidence" value="ECO:0007669"/>
    <property type="project" value="UniProtKB-KW"/>
</dbReference>
<dbReference type="FunFam" id="3.10.20.740:FF:000004">
    <property type="entry name" value="NADH-quinone oxidoreductase"/>
    <property type="match status" value="1"/>
</dbReference>
<dbReference type="FunFam" id="3.30.70.20:FF:000002">
    <property type="entry name" value="NADH-ubiquinone oxidoreductase 75 kDa subunit"/>
    <property type="match status" value="1"/>
</dbReference>
<keyword evidence="8" id="KW-0408">Iron</keyword>
<keyword evidence="17" id="KW-1185">Reference proteome</keyword>
<dbReference type="InterPro" id="IPR019574">
    <property type="entry name" value="NADH_UbQ_OxRdtase_Gsu_4Fe4S-bd"/>
</dbReference>
<dbReference type="Proteomes" id="UP000078287">
    <property type="component" value="Unassembled WGS sequence"/>
</dbReference>
<dbReference type="AlphaFoldDB" id="A0A178M2D5"/>
<comment type="cofactor">
    <cofactor evidence="1">
        <name>[4Fe-4S] cluster</name>
        <dbReference type="ChEBI" id="CHEBI:49883"/>
    </cofactor>
</comment>
<dbReference type="Gene3D" id="3.10.20.740">
    <property type="match status" value="1"/>
</dbReference>
<dbReference type="STRING" id="1707952.A6A03_19135"/>
<gene>
    <name evidence="16" type="ORF">A6A03_19135</name>
</gene>
<keyword evidence="6" id="KW-0479">Metal-binding</keyword>
<evidence type="ECO:0000256" key="12">
    <source>
        <dbReference type="ARBA" id="ARBA00034078"/>
    </source>
</evidence>
<dbReference type="NCBIfam" id="NF005745">
    <property type="entry name" value="PRK07569.1"/>
    <property type="match status" value="1"/>
</dbReference>
<dbReference type="PROSITE" id="PS51085">
    <property type="entry name" value="2FE2S_FER_2"/>
    <property type="match status" value="1"/>
</dbReference>
<reference evidence="16 17" key="1">
    <citation type="submission" date="2016-04" db="EMBL/GenBank/DDBJ databases">
        <title>Chloroflexus islandicus sp. nov., a thermophilic filamentous anoxygenic phototrophic bacterium from geyser Strokkur (Iceland).</title>
        <authorList>
            <person name="Gaisin V.A."/>
            <person name="Kalashnikov A.M."/>
            <person name="Sukhacheva M.V."/>
            <person name="Grouzdev D.S."/>
            <person name="Ivanov T.M."/>
            <person name="Kuznetsov B."/>
            <person name="Gorlenko V.M."/>
        </authorList>
    </citation>
    <scope>NUCLEOTIDE SEQUENCE [LARGE SCALE GENOMIC DNA]</scope>
    <source>
        <strain evidence="17">isl-2</strain>
    </source>
</reference>
<comment type="subcellular location">
    <subcellularLocation>
        <location evidence="2">Membrane</location>
    </subcellularLocation>
</comment>
<evidence type="ECO:0000256" key="6">
    <source>
        <dbReference type="ARBA" id="ARBA00022723"/>
    </source>
</evidence>
<evidence type="ECO:0000256" key="3">
    <source>
        <dbReference type="ARBA" id="ARBA00005404"/>
    </source>
</evidence>